<dbReference type="GO" id="GO:0005829">
    <property type="term" value="C:cytosol"/>
    <property type="evidence" value="ECO:0007669"/>
    <property type="project" value="TreeGrafter"/>
</dbReference>
<dbReference type="PROSITE" id="PS00383">
    <property type="entry name" value="TYR_PHOSPHATASE_1"/>
    <property type="match status" value="1"/>
</dbReference>
<dbReference type="InterPro" id="IPR000340">
    <property type="entry name" value="Dual-sp_phosphatase_cat-dom"/>
</dbReference>
<feature type="compositionally biased region" description="Polar residues" evidence="6">
    <location>
        <begin position="318"/>
        <end position="336"/>
    </location>
</feature>
<dbReference type="InterPro" id="IPR003595">
    <property type="entry name" value="Tyr_Pase_cat"/>
</dbReference>
<keyword evidence="4" id="KW-0904">Protein phosphatase</keyword>
<dbReference type="CDD" id="cd14497">
    <property type="entry name" value="PTP_PTEN-like"/>
    <property type="match status" value="1"/>
</dbReference>
<dbReference type="SMART" id="SM01326">
    <property type="entry name" value="PTEN_C2"/>
    <property type="match status" value="1"/>
</dbReference>
<feature type="region of interest" description="Disordered" evidence="6">
    <location>
        <begin position="314"/>
        <end position="383"/>
    </location>
</feature>
<evidence type="ECO:0000256" key="3">
    <source>
        <dbReference type="ARBA" id="ARBA00022801"/>
    </source>
</evidence>
<dbReference type="Pfam" id="PF10409">
    <property type="entry name" value="PTEN_C2"/>
    <property type="match status" value="1"/>
</dbReference>
<sequence>MGFLATGPETALFNDFEDVLSLLEKCHKDHYTVINLSERPYNYPQLLDPYNYRYFGWPDHQPPPFAHLVKVVEEIHKILSQDPINVVAIHCMSGRSRTGTVIASYLLHSKIFNSPDYAIYYFNQKRSQGLSLRLPSQVRQVNNFFNFMQYARLPNGTYDLSNINNAKKFYLKSIQMSPVPSVGLSNTGYTPLIYIKDLKTGNTEYIIKSKKKYSSQKQAKLYEVMPQPILLQGDILMQFHHITYLSSLAERESELFKVYFHTSLIHTTELTYTIKDIDSMDTDDPLDFKLRDVYTDRFTLTLVLEEVFEEMAPPSVPTEVTISSNEVGTPRSNFSSPVVPKRNRQNDTPDSPSPSVNTILEEEETPQQVTNNKTDLVLPENNT</sequence>
<feature type="domain" description="Phosphatase tensin-type" evidence="9">
    <location>
        <begin position="1"/>
        <end position="151"/>
    </location>
</feature>
<dbReference type="PROSITE" id="PS51182">
    <property type="entry name" value="C2_TENSIN"/>
    <property type="match status" value="1"/>
</dbReference>
<dbReference type="InterPro" id="IPR029021">
    <property type="entry name" value="Prot-tyrosine_phosphatase-like"/>
</dbReference>
<accession>A0A6B2L5H4</accession>
<evidence type="ECO:0000259" key="10">
    <source>
        <dbReference type="PROSITE" id="PS51182"/>
    </source>
</evidence>
<dbReference type="GO" id="GO:0042995">
    <property type="term" value="C:cell projection"/>
    <property type="evidence" value="ECO:0007669"/>
    <property type="project" value="UniProtKB-SubCell"/>
</dbReference>
<protein>
    <submittedName>
        <fullName evidence="11">Uncharacterized protein</fullName>
    </submittedName>
</protein>
<dbReference type="EMBL" id="GIBP01003247">
    <property type="protein sequence ID" value="NDV32216.1"/>
    <property type="molecule type" value="Transcribed_RNA"/>
</dbReference>
<dbReference type="PROSITE" id="PS50055">
    <property type="entry name" value="TYR_PHOSPHATASE_PTP"/>
    <property type="match status" value="1"/>
</dbReference>
<evidence type="ECO:0000256" key="4">
    <source>
        <dbReference type="ARBA" id="ARBA00022912"/>
    </source>
</evidence>
<keyword evidence="5" id="KW-0966">Cell projection</keyword>
<dbReference type="PANTHER" id="PTHR12305:SF94">
    <property type="entry name" value="PHOSPHATIDYLINOSITOL-3,4,5-TRISPHOSPHATE 3-PHOSPHATASE"/>
    <property type="match status" value="1"/>
</dbReference>
<evidence type="ECO:0000259" key="9">
    <source>
        <dbReference type="PROSITE" id="PS51181"/>
    </source>
</evidence>
<evidence type="ECO:0000256" key="1">
    <source>
        <dbReference type="ARBA" id="ARBA00004316"/>
    </source>
</evidence>
<dbReference type="PROSITE" id="PS51181">
    <property type="entry name" value="PPASE_TENSIN"/>
    <property type="match status" value="1"/>
</dbReference>
<dbReference type="SUPFAM" id="SSF49562">
    <property type="entry name" value="C2 domain (Calcium/lipid-binding domain, CaLB)"/>
    <property type="match status" value="1"/>
</dbReference>
<dbReference type="InterPro" id="IPR020422">
    <property type="entry name" value="TYR_PHOSPHATASE_DUAL_dom"/>
</dbReference>
<feature type="compositionally biased region" description="Polar residues" evidence="6">
    <location>
        <begin position="366"/>
        <end position="383"/>
    </location>
</feature>
<dbReference type="GO" id="GO:0016314">
    <property type="term" value="F:phosphatidylinositol-3,4,5-trisphosphate 3-phosphatase activity"/>
    <property type="evidence" value="ECO:0007669"/>
    <property type="project" value="TreeGrafter"/>
</dbReference>
<name>A0A6B2L5H4_9EUKA</name>
<comment type="subcellular location">
    <subcellularLocation>
        <location evidence="1">Cell projection</location>
    </subcellularLocation>
</comment>
<comment type="similarity">
    <text evidence="2">Belongs to the PTEN phosphatase protein family.</text>
</comment>
<feature type="domain" description="Tyrosine-protein phosphatase" evidence="7">
    <location>
        <begin position="50"/>
        <end position="103"/>
    </location>
</feature>
<dbReference type="GO" id="GO:0004725">
    <property type="term" value="F:protein tyrosine phosphatase activity"/>
    <property type="evidence" value="ECO:0007669"/>
    <property type="project" value="InterPro"/>
</dbReference>
<keyword evidence="3" id="KW-0378">Hydrolase</keyword>
<evidence type="ECO:0000313" key="11">
    <source>
        <dbReference type="EMBL" id="NDV32216.1"/>
    </source>
</evidence>
<dbReference type="PANTHER" id="PTHR12305">
    <property type="entry name" value="PHOSPHATASE WITH HOMOLOGY TO TENSIN"/>
    <property type="match status" value="1"/>
</dbReference>
<dbReference type="InterPro" id="IPR014020">
    <property type="entry name" value="Tensin_C2-dom"/>
</dbReference>
<dbReference type="SMART" id="SM00195">
    <property type="entry name" value="DSPc"/>
    <property type="match status" value="1"/>
</dbReference>
<evidence type="ECO:0000256" key="2">
    <source>
        <dbReference type="ARBA" id="ARBA00007881"/>
    </source>
</evidence>
<dbReference type="SMART" id="SM00404">
    <property type="entry name" value="PTPc_motif"/>
    <property type="match status" value="1"/>
</dbReference>
<dbReference type="InterPro" id="IPR000387">
    <property type="entry name" value="Tyr_Pase_dom"/>
</dbReference>
<dbReference type="InterPro" id="IPR000242">
    <property type="entry name" value="PTP_cat"/>
</dbReference>
<dbReference type="InterPro" id="IPR035892">
    <property type="entry name" value="C2_domain_sf"/>
</dbReference>
<reference evidence="11" key="1">
    <citation type="journal article" date="2020" name="J. Eukaryot. Microbiol.">
        <title>De novo Sequencing, Assembly and Annotation of the Transcriptome for the Free-Living Testate Amoeba Arcella intermedia.</title>
        <authorList>
            <person name="Ribeiro G.M."/>
            <person name="Porfirio-Sousa A.L."/>
            <person name="Maurer-Alcala X.X."/>
            <person name="Katz L.A."/>
            <person name="Lahr D.J.G."/>
        </authorList>
    </citation>
    <scope>NUCLEOTIDE SEQUENCE</scope>
</reference>
<dbReference type="Gene3D" id="3.90.190.10">
    <property type="entry name" value="Protein tyrosine phosphatase superfamily"/>
    <property type="match status" value="1"/>
</dbReference>
<dbReference type="Gene3D" id="2.60.40.1110">
    <property type="match status" value="1"/>
</dbReference>
<proteinExistence type="inferred from homology"/>
<feature type="compositionally biased region" description="Polar residues" evidence="6">
    <location>
        <begin position="346"/>
        <end position="358"/>
    </location>
</feature>
<evidence type="ECO:0000256" key="6">
    <source>
        <dbReference type="SAM" id="MobiDB-lite"/>
    </source>
</evidence>
<dbReference type="InterPro" id="IPR029023">
    <property type="entry name" value="Tensin_phosphatase"/>
</dbReference>
<dbReference type="AlphaFoldDB" id="A0A6B2L5H4"/>
<dbReference type="PROSITE" id="PS50056">
    <property type="entry name" value="TYR_PHOSPHATASE_2"/>
    <property type="match status" value="1"/>
</dbReference>
<evidence type="ECO:0000259" key="8">
    <source>
        <dbReference type="PROSITE" id="PS50056"/>
    </source>
</evidence>
<dbReference type="InterPro" id="IPR016130">
    <property type="entry name" value="Tyr_Pase_AS"/>
</dbReference>
<dbReference type="Pfam" id="PF00782">
    <property type="entry name" value="DSPc"/>
    <property type="match status" value="1"/>
</dbReference>
<dbReference type="SUPFAM" id="SSF52799">
    <property type="entry name" value="(Phosphotyrosine protein) phosphatases II"/>
    <property type="match status" value="1"/>
</dbReference>
<evidence type="ECO:0000256" key="5">
    <source>
        <dbReference type="ARBA" id="ARBA00023273"/>
    </source>
</evidence>
<organism evidence="11">
    <name type="scientific">Arcella intermedia</name>
    <dbReference type="NCBI Taxonomy" id="1963864"/>
    <lineage>
        <taxon>Eukaryota</taxon>
        <taxon>Amoebozoa</taxon>
        <taxon>Tubulinea</taxon>
        <taxon>Elardia</taxon>
        <taxon>Arcellinida</taxon>
        <taxon>Sphaerothecina</taxon>
        <taxon>Arcellidae</taxon>
        <taxon>Arcella</taxon>
    </lineage>
</organism>
<feature type="domain" description="C2 tensin-type" evidence="10">
    <location>
        <begin position="166"/>
        <end position="307"/>
    </location>
</feature>
<feature type="domain" description="Tyrosine specific protein phosphatases" evidence="8">
    <location>
        <begin position="66"/>
        <end position="126"/>
    </location>
</feature>
<evidence type="ECO:0000259" key="7">
    <source>
        <dbReference type="PROSITE" id="PS50055"/>
    </source>
</evidence>
<dbReference type="InterPro" id="IPR051281">
    <property type="entry name" value="Dual-spec_lipid-protein_phosph"/>
</dbReference>